<sequence>MASPSTRWLSFHGSLYAKPHILSPSLPLAYSPLQNPNNKLSREAKAKRLICRAEFSQDAPLASAIGACILSSFVFPVAKRVEDEEEEKTAIVSTDMRIAAMGIISFIPYFNWLSWVFAWLDTGKTRYAVYALVYLLPYLSSNLSISPEESWLPITSIVLGIIHVQLEASIANGDVQTLAFFKDTSQNFSSKKKLHFDSKGLIRNLSLLPLPLFAAAMAPPAVVRVYSTTTPPPPASPSEVSVKKVGTHNGSFHCDEALGCFMIRLSHKFSGADIVRTRDPKILGELDAVLDVGGVYDPDRDRYDHHQKGFEEVFGHGFNTKLSSAGLVYKHFGKEIIAKELNVEQDHPDVLRLFLAVYKSFMEAIDAVDNGINRYDTDQPPRYVNNTHLSSRVGRLNLDWVDPDQSQEKENEAFQLAMALAGKEFLQSLRFHARSWLPARSIVMQCLEERFKTDPSGEIMELKNFCPWKLHLFELEQEMKIEPLIKYVIYQDERGKQWRVQAVAVAPDRFENRKALPEQWRGLRDEELSKAAEIPGCVFVHMSGFIGGNLSYEGALSMARTALTL</sequence>
<reference evidence="4 5" key="2">
    <citation type="submission" date="2021-05" db="EMBL/GenBank/DDBJ databases">
        <title>Genome Assembly of Synthetic Allotetraploid Brassica napus Reveals Homoeologous Exchanges between Subgenomes.</title>
        <authorList>
            <person name="Davis J.T."/>
        </authorList>
    </citation>
    <scope>NUCLEOTIDE SEQUENCE [LARGE SCALE GENOMIC DNA]</scope>
    <source>
        <strain evidence="5">cv. Da-Ae</strain>
        <tissue evidence="4">Seedling</tissue>
    </source>
</reference>
<dbReference type="EMBL" id="HG994361">
    <property type="protein sequence ID" value="CAF2167995.1"/>
    <property type="molecule type" value="Genomic_DNA"/>
</dbReference>
<comment type="similarity">
    <text evidence="1">Belongs to the MYG1 family.</text>
</comment>
<name>A0A816YNG1_BRANA</name>
<proteinExistence type="inferred from homology"/>
<protein>
    <submittedName>
        <fullName evidence="3">(rape) hypothetical protein</fullName>
    </submittedName>
</protein>
<keyword evidence="5" id="KW-1185">Reference proteome</keyword>
<keyword evidence="2" id="KW-1133">Transmembrane helix</keyword>
<dbReference type="Proteomes" id="UP000824890">
    <property type="component" value="Unassembled WGS sequence"/>
</dbReference>
<dbReference type="PANTHER" id="PTHR11215:SF1">
    <property type="entry name" value="MYG1 EXONUCLEASE"/>
    <property type="match status" value="1"/>
</dbReference>
<dbReference type="AlphaFoldDB" id="A0A816YNG1"/>
<evidence type="ECO:0000256" key="2">
    <source>
        <dbReference type="SAM" id="Phobius"/>
    </source>
</evidence>
<feature type="transmembrane region" description="Helical" evidence="2">
    <location>
        <begin position="98"/>
        <end position="120"/>
    </location>
</feature>
<dbReference type="Proteomes" id="UP001295469">
    <property type="component" value="Chromosome A07"/>
</dbReference>
<gene>
    <name evidence="3" type="ORF">DARMORV10_A07P21030.1</name>
    <name evidence="4" type="ORF">HID58_026340</name>
</gene>
<keyword evidence="2" id="KW-0472">Membrane</keyword>
<evidence type="ECO:0000313" key="4">
    <source>
        <dbReference type="EMBL" id="KAH0918680.1"/>
    </source>
</evidence>
<evidence type="ECO:0000313" key="5">
    <source>
        <dbReference type="Proteomes" id="UP000824890"/>
    </source>
</evidence>
<dbReference type="InterPro" id="IPR003226">
    <property type="entry name" value="MYG1_exonuclease"/>
</dbReference>
<organism evidence="3">
    <name type="scientific">Brassica napus</name>
    <name type="common">Rape</name>
    <dbReference type="NCBI Taxonomy" id="3708"/>
    <lineage>
        <taxon>Eukaryota</taxon>
        <taxon>Viridiplantae</taxon>
        <taxon>Streptophyta</taxon>
        <taxon>Embryophyta</taxon>
        <taxon>Tracheophyta</taxon>
        <taxon>Spermatophyta</taxon>
        <taxon>Magnoliopsida</taxon>
        <taxon>eudicotyledons</taxon>
        <taxon>Gunneridae</taxon>
        <taxon>Pentapetalae</taxon>
        <taxon>rosids</taxon>
        <taxon>malvids</taxon>
        <taxon>Brassicales</taxon>
        <taxon>Brassicaceae</taxon>
        <taxon>Brassiceae</taxon>
        <taxon>Brassica</taxon>
    </lineage>
</organism>
<dbReference type="Pfam" id="PF03690">
    <property type="entry name" value="MYG1_exonuc"/>
    <property type="match status" value="1"/>
</dbReference>
<evidence type="ECO:0000313" key="3">
    <source>
        <dbReference type="EMBL" id="CAF2167995.1"/>
    </source>
</evidence>
<keyword evidence="2" id="KW-0812">Transmembrane</keyword>
<dbReference type="EMBL" id="JAGKQM010000007">
    <property type="protein sequence ID" value="KAH0918680.1"/>
    <property type="molecule type" value="Genomic_DNA"/>
</dbReference>
<reference evidence="3" key="1">
    <citation type="submission" date="2021-01" db="EMBL/GenBank/DDBJ databases">
        <authorList>
            <consortium name="Genoscope - CEA"/>
            <person name="William W."/>
        </authorList>
    </citation>
    <scope>NUCLEOTIDE SEQUENCE</scope>
</reference>
<accession>A0A816YNG1</accession>
<dbReference type="PANTHER" id="PTHR11215">
    <property type="entry name" value="METAL DEPENDENT HYDROLASE - RELATED"/>
    <property type="match status" value="1"/>
</dbReference>
<evidence type="ECO:0000256" key="1">
    <source>
        <dbReference type="ARBA" id="ARBA00010105"/>
    </source>
</evidence>